<gene>
    <name evidence="4" type="ORF">NECAME_16763</name>
</gene>
<dbReference type="PANTHER" id="PTHR47331:SF5">
    <property type="entry name" value="RIBONUCLEASE H"/>
    <property type="match status" value="1"/>
</dbReference>
<dbReference type="Gene3D" id="3.30.70.270">
    <property type="match status" value="1"/>
</dbReference>
<protein>
    <submittedName>
        <fullName evidence="4">Uncharacterized protein</fullName>
    </submittedName>
</protein>
<dbReference type="OMA" id="ANRICAI"/>
<dbReference type="Gene3D" id="3.10.10.10">
    <property type="entry name" value="HIV Type 1 Reverse Transcriptase, subunit A, domain 1"/>
    <property type="match status" value="1"/>
</dbReference>
<reference evidence="5" key="1">
    <citation type="journal article" date="2014" name="Nat. Genet.">
        <title>Genome of the human hookworm Necator americanus.</title>
        <authorList>
            <person name="Tang Y.T."/>
            <person name="Gao X."/>
            <person name="Rosa B.A."/>
            <person name="Abubucker S."/>
            <person name="Hallsworth-Pepin K."/>
            <person name="Martin J."/>
            <person name="Tyagi R."/>
            <person name="Heizer E."/>
            <person name="Zhang X."/>
            <person name="Bhonagiri-Palsikar V."/>
            <person name="Minx P."/>
            <person name="Warren W.C."/>
            <person name="Wang Q."/>
            <person name="Zhan B."/>
            <person name="Hotez P.J."/>
            <person name="Sternberg P.W."/>
            <person name="Dougall A."/>
            <person name="Gaze S.T."/>
            <person name="Mulvenna J."/>
            <person name="Sotillo J."/>
            <person name="Ranganathan S."/>
            <person name="Rabelo E.M."/>
            <person name="Wilson R.K."/>
            <person name="Felgner P.L."/>
            <person name="Bethony J."/>
            <person name="Hawdon J.M."/>
            <person name="Gasser R.B."/>
            <person name="Loukas A."/>
            <person name="Mitreva M."/>
        </authorList>
    </citation>
    <scope>NUCLEOTIDE SEQUENCE [LARGE SCALE GENOMIC DNA]</scope>
</reference>
<dbReference type="Pfam" id="PF05380">
    <property type="entry name" value="Peptidase_A17"/>
    <property type="match status" value="1"/>
</dbReference>
<evidence type="ECO:0000259" key="2">
    <source>
        <dbReference type="Pfam" id="PF00078"/>
    </source>
</evidence>
<dbReference type="Gene3D" id="1.10.340.70">
    <property type="match status" value="1"/>
</dbReference>
<dbReference type="InterPro" id="IPR043128">
    <property type="entry name" value="Rev_trsase/Diguanyl_cyclase"/>
</dbReference>
<feature type="compositionally biased region" description="Basic and acidic residues" evidence="1">
    <location>
        <begin position="289"/>
        <end position="303"/>
    </location>
</feature>
<organism evidence="4 5">
    <name type="scientific">Necator americanus</name>
    <name type="common">Human hookworm</name>
    <dbReference type="NCBI Taxonomy" id="51031"/>
    <lineage>
        <taxon>Eukaryota</taxon>
        <taxon>Metazoa</taxon>
        <taxon>Ecdysozoa</taxon>
        <taxon>Nematoda</taxon>
        <taxon>Chromadorea</taxon>
        <taxon>Rhabditida</taxon>
        <taxon>Rhabditina</taxon>
        <taxon>Rhabditomorpha</taxon>
        <taxon>Strongyloidea</taxon>
        <taxon>Ancylostomatidae</taxon>
        <taxon>Bunostominae</taxon>
        <taxon>Necator</taxon>
    </lineage>
</organism>
<dbReference type="Pfam" id="PF17921">
    <property type="entry name" value="Integrase_H2C2"/>
    <property type="match status" value="1"/>
</dbReference>
<dbReference type="Pfam" id="PF00078">
    <property type="entry name" value="RVT_1"/>
    <property type="match status" value="1"/>
</dbReference>
<dbReference type="InterPro" id="IPR041588">
    <property type="entry name" value="Integrase_H2C2"/>
</dbReference>
<feature type="region of interest" description="Disordered" evidence="1">
    <location>
        <begin position="274"/>
        <end position="304"/>
    </location>
</feature>
<name>W2TUG6_NECAM</name>
<feature type="domain" description="Integrase zinc-binding" evidence="3">
    <location>
        <begin position="1230"/>
        <end position="1282"/>
    </location>
</feature>
<dbReference type="InterPro" id="IPR008042">
    <property type="entry name" value="Retrotrans_Pao"/>
</dbReference>
<evidence type="ECO:0000256" key="1">
    <source>
        <dbReference type="SAM" id="MobiDB-lite"/>
    </source>
</evidence>
<evidence type="ECO:0000313" key="5">
    <source>
        <dbReference type="Proteomes" id="UP000053676"/>
    </source>
</evidence>
<feature type="domain" description="Reverse transcriptase" evidence="2">
    <location>
        <begin position="708"/>
        <end position="828"/>
    </location>
</feature>
<keyword evidence="5" id="KW-1185">Reference proteome</keyword>
<dbReference type="SUPFAM" id="SSF56672">
    <property type="entry name" value="DNA/RNA polymerases"/>
    <property type="match status" value="1"/>
</dbReference>
<dbReference type="InterPro" id="IPR043502">
    <property type="entry name" value="DNA/RNA_pol_sf"/>
</dbReference>
<evidence type="ECO:0000259" key="3">
    <source>
        <dbReference type="Pfam" id="PF17921"/>
    </source>
</evidence>
<dbReference type="OrthoDB" id="5875526at2759"/>
<dbReference type="EMBL" id="KI657722">
    <property type="protein sequence ID" value="ETN85453.1"/>
    <property type="molecule type" value="Genomic_DNA"/>
</dbReference>
<accession>W2TUG6</accession>
<evidence type="ECO:0000313" key="4">
    <source>
        <dbReference type="EMBL" id="ETN85453.1"/>
    </source>
</evidence>
<dbReference type="KEGG" id="nai:NECAME_16763"/>
<dbReference type="PANTHER" id="PTHR47331">
    <property type="entry name" value="PHD-TYPE DOMAIN-CONTAINING PROTEIN"/>
    <property type="match status" value="1"/>
</dbReference>
<dbReference type="InterPro" id="IPR021109">
    <property type="entry name" value="Peptidase_aspartic_dom_sf"/>
</dbReference>
<proteinExistence type="predicted"/>
<dbReference type="CDD" id="cd00303">
    <property type="entry name" value="retropepsin_like"/>
    <property type="match status" value="1"/>
</dbReference>
<dbReference type="Proteomes" id="UP000053676">
    <property type="component" value="Unassembled WGS sequence"/>
</dbReference>
<sequence>MSTQLGTQKRLLTTFTNKLEHIVSRLKEKKLEEIPIDPQAPRSIVKENASSLGEGISVINSATVKVEKVLSDFASILDREALINQLVERLDKSVLRSPSIKDQRHLLKHLQVIVAQLTEKGEEVNSPWLIKKVLAKFPDSVKRKVITKKQGFSADVPFTMQHLFKFIDEILSTEEMFLSFSEKSPPMQQRQVNNNIRPHLMTKCCMYCKNNHPSHSCTQYSTPQDRSAYLRKEQPCMICASPKQKTTECKGRPCFNCKGLHHTSCCFKNKTESRPSQYKGNNPTNIARPQEKGKERINKESSKMVRSNVIATSDNTTSETSITFKVTGFQGFIILQLQTILNTSTNSKEEKRPYLPTGEVTIMDPETKSLSKVNVLLDTGTEISFVDSTLAAKLHLPVIEEKRIKLHTFGSQDTKERRCKLVRMEVWDEEGTPHLLQLLTHGILTRAFKPPQIPTEDLDFMRNRNIKISWRTDKKDIKPFVLLGCDHLWNFMRTVLQVSRDSEEFDEWDRNWSMDVAQVLTISTSEQEIIEDEKDQWEKFWSMDAAGTEEFASTEKTARAKMDKIVWDRLNETIERRVDGYYVTLPLKDQYPHLPDNKAIAYRRLVSMWNSLSKDEQLLNKYNSVFKDQLHQKIIEIVQEGDPVQGNQVHYIPHQPVLTPQKTTTKVRIVFDASAHYKGSPSLNDVLYRGPVILPALYGLLLRFRIRKIAIIADVEKAFLQVRLHEKDRDATRCFWLHNHELPPSPANIQTLRFTRVTFGIKSSPFLLTGTTYYHLNSYKTESDIVQKLKDNLYVDNLVLTTDSIDRAIHLYKKSKQMFRDLNMSLRESTSNNTKLREEIADHDRASDLHPKIFLQDLWKNQYDWDVRLPDTKVEEWKGITTQINGFEKDLPRFLQEKKSEVILVTFADASTNTMAACTYLHSNTSAQLLMAKSKLPSLQCHYTIPKLELNGLTLTMRLTNSVFSQLKSVLNKKGVYVFSDSEIVLSWLKIKPEKEVGQFVSNRLIEIRNITNHMTEQGCFVRFGYLSSQDNPADCATRGLNKDELMLHFWWTCLNFIHFPPRKWLNQGKIFEIHEDDKTNFNENEDPMKVFIIGDTGREKEKEEFELLKPAQIRNFEKARMIMAYVVRFVVTIVAKLNTKRDHSLTLSLMIKCDQPLASEPLSGKEIQRAETLLIKHHQETKITPEIIKALQHLNILKVDEGILRCYGRLGRAQMNDMTKYPIFILQKTDLAKMIICDYHRKGHPGINHAIALVRQKFWIPQLRSQVTTLIRKCLQCQKFNNLPYKYPQQEDLPKERVQSPEKKIYQTTVTMTMKDLLGNKDEKMTVLAILYQYP</sequence>
<dbReference type="Gene3D" id="2.40.70.10">
    <property type="entry name" value="Acid Proteases"/>
    <property type="match status" value="1"/>
</dbReference>
<feature type="compositionally biased region" description="Polar residues" evidence="1">
    <location>
        <begin position="274"/>
        <end position="287"/>
    </location>
</feature>
<dbReference type="InterPro" id="IPR000477">
    <property type="entry name" value="RT_dom"/>
</dbReference>